<keyword evidence="3" id="KW-0805">Transcription regulation</keyword>
<comment type="caution">
    <text evidence="7">The sequence shown here is derived from an EMBL/GenBank/DDBJ whole genome shotgun (WGS) entry which is preliminary data.</text>
</comment>
<dbReference type="AlphaFoldDB" id="A0AAD3Y895"/>
<dbReference type="InterPro" id="IPR036628">
    <property type="entry name" value="Clp_N_dom_sf"/>
</dbReference>
<keyword evidence="8" id="KW-1185">Reference proteome</keyword>
<keyword evidence="4" id="KW-0804">Transcription</keyword>
<keyword evidence="2 5" id="KW-0677">Repeat</keyword>
<dbReference type="Proteomes" id="UP001279734">
    <property type="component" value="Unassembled WGS sequence"/>
</dbReference>
<dbReference type="EMBL" id="BSYO01000038">
    <property type="protein sequence ID" value="GMH30556.1"/>
    <property type="molecule type" value="Genomic_DNA"/>
</dbReference>
<name>A0AAD3Y895_NEPGR</name>
<dbReference type="Gene3D" id="3.40.50.300">
    <property type="entry name" value="P-loop containing nucleotide triphosphate hydrolases"/>
    <property type="match status" value="1"/>
</dbReference>
<dbReference type="PANTHER" id="PTHR43572">
    <property type="entry name" value="CHAPERONE PROTEIN CLPD, CHLOROPLASTIC"/>
    <property type="match status" value="1"/>
</dbReference>
<dbReference type="PANTHER" id="PTHR43572:SF38">
    <property type="entry name" value="PROTEIN SMAX1-LIKE 6"/>
    <property type="match status" value="1"/>
</dbReference>
<dbReference type="InterPro" id="IPR051650">
    <property type="entry name" value="SL_signaling_regulator"/>
</dbReference>
<gene>
    <name evidence="7" type="ORF">Nepgr_032399</name>
</gene>
<dbReference type="InterPro" id="IPR058680">
    <property type="entry name" value="NBD_SMAX1-like"/>
</dbReference>
<dbReference type="InterPro" id="IPR003959">
    <property type="entry name" value="ATPase_AAA_core"/>
</dbReference>
<dbReference type="Pfam" id="PF07724">
    <property type="entry name" value="AAA_2"/>
    <property type="match status" value="1"/>
</dbReference>
<evidence type="ECO:0000256" key="1">
    <source>
        <dbReference type="ARBA" id="ARBA00008675"/>
    </source>
</evidence>
<evidence type="ECO:0000256" key="4">
    <source>
        <dbReference type="ARBA" id="ARBA00023163"/>
    </source>
</evidence>
<dbReference type="GO" id="GO:0005524">
    <property type="term" value="F:ATP binding"/>
    <property type="evidence" value="ECO:0007669"/>
    <property type="project" value="InterPro"/>
</dbReference>
<protein>
    <recommendedName>
        <fullName evidence="6">Clp R domain-containing protein</fullName>
    </recommendedName>
</protein>
<evidence type="ECO:0000313" key="7">
    <source>
        <dbReference type="EMBL" id="GMH30556.1"/>
    </source>
</evidence>
<proteinExistence type="inferred from homology"/>
<dbReference type="InterPro" id="IPR027417">
    <property type="entry name" value="P-loop_NTPase"/>
</dbReference>
<dbReference type="SUPFAM" id="SSF52540">
    <property type="entry name" value="P-loop containing nucleoside triphosphate hydrolases"/>
    <property type="match status" value="1"/>
</dbReference>
<evidence type="ECO:0000256" key="3">
    <source>
        <dbReference type="ARBA" id="ARBA00023015"/>
    </source>
</evidence>
<evidence type="ECO:0000256" key="5">
    <source>
        <dbReference type="PROSITE-ProRule" id="PRU01251"/>
    </source>
</evidence>
<dbReference type="PROSITE" id="PS51903">
    <property type="entry name" value="CLP_R"/>
    <property type="match status" value="1"/>
</dbReference>
<dbReference type="GO" id="GO:0016887">
    <property type="term" value="F:ATP hydrolysis activity"/>
    <property type="evidence" value="ECO:0007669"/>
    <property type="project" value="InterPro"/>
</dbReference>
<evidence type="ECO:0000313" key="8">
    <source>
        <dbReference type="Proteomes" id="UP001279734"/>
    </source>
</evidence>
<reference evidence="7" key="1">
    <citation type="submission" date="2023-05" db="EMBL/GenBank/DDBJ databases">
        <title>Nepenthes gracilis genome sequencing.</title>
        <authorList>
            <person name="Fukushima K."/>
        </authorList>
    </citation>
    <scope>NUCLEOTIDE SEQUENCE</scope>
    <source>
        <strain evidence="7">SING2019-196</strain>
    </source>
</reference>
<comment type="similarity">
    <text evidence="1">Belongs to the ClpA/ClpB family.</text>
</comment>
<dbReference type="InterPro" id="IPR004176">
    <property type="entry name" value="Clp_R_N"/>
</dbReference>
<organism evidence="7 8">
    <name type="scientific">Nepenthes gracilis</name>
    <name type="common">Slender pitcher plant</name>
    <dbReference type="NCBI Taxonomy" id="150966"/>
    <lineage>
        <taxon>Eukaryota</taxon>
        <taxon>Viridiplantae</taxon>
        <taxon>Streptophyta</taxon>
        <taxon>Embryophyta</taxon>
        <taxon>Tracheophyta</taxon>
        <taxon>Spermatophyta</taxon>
        <taxon>Magnoliopsida</taxon>
        <taxon>eudicotyledons</taxon>
        <taxon>Gunneridae</taxon>
        <taxon>Pentapetalae</taxon>
        <taxon>Caryophyllales</taxon>
        <taxon>Nepenthaceae</taxon>
        <taxon>Nepenthes</taxon>
    </lineage>
</organism>
<dbReference type="SUPFAM" id="SSF81923">
    <property type="entry name" value="Double Clp-N motif"/>
    <property type="match status" value="1"/>
</dbReference>
<dbReference type="Gene3D" id="1.10.1780.10">
    <property type="entry name" value="Clp, N-terminal domain"/>
    <property type="match status" value="1"/>
</dbReference>
<accession>A0AAD3Y895</accession>
<dbReference type="InterPro" id="IPR058954">
    <property type="entry name" value="AAA_lid_SMAX1"/>
</dbReference>
<feature type="domain" description="Clp R" evidence="6">
    <location>
        <begin position="7"/>
        <end position="177"/>
    </location>
</feature>
<sequence>MPTPVNAAKQCLTEAAAHALDEAVSVARRRGHAQTTSLHAVSAFLSIRSSPLREACLRAHNEAFYPRVQFKALEFCLSVSLDRLPTSQTVADEPPISNSLMAAIKRSQANQRRHPDNGFASAIKQQQSQEHVNPGIKVETQHLILSILDDPIVSRVFNEAGFSSFDMKISIMRPFQSFFRYPRLRRPPSLFLFNLEENSDTGYRPFRFPFSGSWANCGWSENSRRIGEVLVKMKRRNPLLIGYHAYDALQSFLEAVKLRREYILPLELCGVNVISVEEEVLKMVSENWKEDSINSMFEEVGSMAAHGLGAGLVVSLGELKAFVGGDDAVALDVVNCVVRKLTKLIEIHSGRVWLIGSAATCEIYLKFLSRFPSIEENWDLHILPITSVPPSIGRSCFTSSLMGSFVPFGGFLSHPSNFTSSLSGSYQCFTHCHPCNEKCKQEVAAGFSSSVGDRYQKKSFPSWLQTAELGTNNGSNVLEAKDDKSTVSSSAEGLLTKWDNIFPYLPHSQTHPTEGVHPEYPFPPAAVRFQFFEEKKVEADNTRTNTNYASSEERKYKSMDSIPIHMQKHLPSELGNQGPLEFTSKDEDFLFKLVETPSKPSTPNLGDVRTSPTYDSPVTTDLGLGIVSQSNSLEQNRLNGNDFKMLFDGLIGRVGRQDEALRIISQTITSSQINNGMREGSSPRGDIWLNFLGPDIFAKKKIALALAEIVCGNRDNLIFVDFSSSDGVFHESMISDHKVMIGFDVQSRGKTIVDFIAEGLRKAPTSVVFIENVHHAHPPAQNSLLRAIGTGRFSDSHGMEVGISNAIFVLASSFTNIDKASYAGDETSSFPEERIITARGCPFQLIVKDRVEDHGLRHKFLNKRKLGATDELIRDHANMILIKRPHKGSNMFLDLNLPAEDTESNLDTDCRDIENEPILGNAGSWLEALWDRVNETVHFKPFNYDALAETVLVLICESFCDIFGSESVLEIDLRVIDQILSVACLSDGKQEVKGWVEQVLSRRFREAKNQYRLISHSTLKLLTSDPISIKEQARGAFLPSEIILKQQP</sequence>
<evidence type="ECO:0000256" key="2">
    <source>
        <dbReference type="ARBA" id="ARBA00022737"/>
    </source>
</evidence>
<dbReference type="Pfam" id="PF26587">
    <property type="entry name" value="AAA_lid_SMAX1"/>
    <property type="match status" value="1"/>
</dbReference>
<dbReference type="Pfam" id="PF23569">
    <property type="entry name" value="NBD_SMAX1"/>
    <property type="match status" value="1"/>
</dbReference>
<evidence type="ECO:0000259" key="6">
    <source>
        <dbReference type="PROSITE" id="PS51903"/>
    </source>
</evidence>